<dbReference type="UniPathway" id="UPA00148"/>
<dbReference type="PANTHER" id="PTHR36925">
    <property type="entry name" value="COBALT-PRECORRIN-6A REDUCTASE"/>
    <property type="match status" value="1"/>
</dbReference>
<dbReference type="PANTHER" id="PTHR36925:SF1">
    <property type="entry name" value="COBALT-PRECORRIN-6A REDUCTASE"/>
    <property type="match status" value="1"/>
</dbReference>
<dbReference type="OrthoDB" id="9780707at2"/>
<evidence type="ECO:0000313" key="4">
    <source>
        <dbReference type="EMBL" id="SET23890.1"/>
    </source>
</evidence>
<dbReference type="RefSeq" id="WP_090442507.1">
    <property type="nucleotide sequence ID" value="NZ_FOHU01000006.1"/>
</dbReference>
<dbReference type="InterPro" id="IPR003723">
    <property type="entry name" value="Precorrin-6x_reduct"/>
</dbReference>
<reference evidence="4 5" key="1">
    <citation type="submission" date="2016-10" db="EMBL/GenBank/DDBJ databases">
        <authorList>
            <person name="de Groot N.N."/>
        </authorList>
    </citation>
    <scope>NUCLEOTIDE SEQUENCE [LARGE SCALE GENOMIC DNA]</scope>
    <source>
        <strain evidence="4 5">DSM 18979</strain>
    </source>
</reference>
<keyword evidence="2" id="KW-0169">Cobalamin biosynthesis</keyword>
<dbReference type="GO" id="GO:0009236">
    <property type="term" value="P:cobalamin biosynthetic process"/>
    <property type="evidence" value="ECO:0007669"/>
    <property type="project" value="UniProtKB-UniPathway"/>
</dbReference>
<keyword evidence="5" id="KW-1185">Reference proteome</keyword>
<accession>A0A1I0CW62</accession>
<dbReference type="NCBIfam" id="TIGR00715">
    <property type="entry name" value="precor6x_red"/>
    <property type="match status" value="1"/>
</dbReference>
<evidence type="ECO:0000256" key="3">
    <source>
        <dbReference type="ARBA" id="ARBA00023002"/>
    </source>
</evidence>
<dbReference type="Proteomes" id="UP000199568">
    <property type="component" value="Unassembled WGS sequence"/>
</dbReference>
<comment type="pathway">
    <text evidence="1">Cofactor biosynthesis; adenosylcobalamin biosynthesis.</text>
</comment>
<evidence type="ECO:0000256" key="1">
    <source>
        <dbReference type="ARBA" id="ARBA00004953"/>
    </source>
</evidence>
<keyword evidence="3" id="KW-0560">Oxidoreductase</keyword>
<dbReference type="NCBIfam" id="NF005970">
    <property type="entry name" value="PRK08057.1-4"/>
    <property type="match status" value="1"/>
</dbReference>
<evidence type="ECO:0000256" key="2">
    <source>
        <dbReference type="ARBA" id="ARBA00022573"/>
    </source>
</evidence>
<proteinExistence type="predicted"/>
<gene>
    <name evidence="4" type="ORF">SAMN05660297_01791</name>
</gene>
<dbReference type="PROSITE" id="PS51014">
    <property type="entry name" value="COBK_CBIJ"/>
    <property type="match status" value="1"/>
</dbReference>
<name>A0A1I0CW62_9FIRM</name>
<protein>
    <submittedName>
        <fullName evidence="4">Precorrin-6A/cobalt-precorrin-6A reductase</fullName>
    </submittedName>
</protein>
<dbReference type="STRING" id="426128.SAMN05660297_01791"/>
<organism evidence="4 5">
    <name type="scientific">Natronincola peptidivorans</name>
    <dbReference type="NCBI Taxonomy" id="426128"/>
    <lineage>
        <taxon>Bacteria</taxon>
        <taxon>Bacillati</taxon>
        <taxon>Bacillota</taxon>
        <taxon>Clostridia</taxon>
        <taxon>Peptostreptococcales</taxon>
        <taxon>Natronincolaceae</taxon>
        <taxon>Natronincola</taxon>
    </lineage>
</organism>
<dbReference type="AlphaFoldDB" id="A0A1I0CW62"/>
<evidence type="ECO:0000313" key="5">
    <source>
        <dbReference type="Proteomes" id="UP000199568"/>
    </source>
</evidence>
<sequence length="256" mass="28636">MILALCGTSEGRELIEKLSKKQLQVLATVTTAYGGKLLKIDLPVEVLEDKLDKEKMTALIEEKKITMIVDVTHPFAENISKLALEISKEKALSYFRYERQETIKEKYQSESILIAEDFHHAADLAKDFDGKIFLTIGSNQLPIFLEKIEANRLVARVLPLWEIIKNCEAYGFTPDNLIAMKGPFNKEINQQMFQSYGASVVVTKDSGSAGGTGEKIAAAEALKIPVILLKRPSISYGETYNNLDNLVNKIASFYEK</sequence>
<dbReference type="GO" id="GO:0016994">
    <property type="term" value="F:precorrin-6A reductase activity"/>
    <property type="evidence" value="ECO:0007669"/>
    <property type="project" value="InterPro"/>
</dbReference>
<dbReference type="EMBL" id="FOHU01000006">
    <property type="protein sequence ID" value="SET23890.1"/>
    <property type="molecule type" value="Genomic_DNA"/>
</dbReference>
<dbReference type="Pfam" id="PF02571">
    <property type="entry name" value="CbiJ"/>
    <property type="match status" value="1"/>
</dbReference>